<protein>
    <recommendedName>
        <fullName evidence="1">NAD(P)-binding domain-containing protein</fullName>
    </recommendedName>
</protein>
<evidence type="ECO:0000313" key="2">
    <source>
        <dbReference type="EMBL" id="GAM65303.1"/>
    </source>
</evidence>
<gene>
    <name evidence="2" type="ORF">JCM19232_4268</name>
</gene>
<name>A0A0B8PQ82_9VIBR</name>
<sequence>MTKQLTIIGGTGFLSTSITKQLSSLGVSVRVVARNPEKARQILPSSVEVVRGDVSDTGSLEKALEGTETLYIHLNTETVDMNLPFYTEREGVRNIVEAAKKQVLST</sequence>
<dbReference type="SUPFAM" id="SSF51735">
    <property type="entry name" value="NAD(P)-binding Rossmann-fold domains"/>
    <property type="match status" value="1"/>
</dbReference>
<accession>A0A0B8PQ82</accession>
<reference evidence="2 3" key="2">
    <citation type="submission" date="2015-01" db="EMBL/GenBank/DDBJ databases">
        <authorList>
            <consortium name="NBRP consortium"/>
            <person name="Sawabe T."/>
            <person name="Meirelles P."/>
            <person name="Feng G."/>
            <person name="Sayaka M."/>
            <person name="Hattori M."/>
            <person name="Ohkuma M."/>
        </authorList>
    </citation>
    <scope>NUCLEOTIDE SEQUENCE [LARGE SCALE GENOMIC DNA]</scope>
    <source>
        <strain evidence="2 3">JCM19232</strain>
    </source>
</reference>
<dbReference type="EMBL" id="BBSA01000018">
    <property type="protein sequence ID" value="GAM65303.1"/>
    <property type="molecule type" value="Genomic_DNA"/>
</dbReference>
<dbReference type="Gene3D" id="3.40.50.720">
    <property type="entry name" value="NAD(P)-binding Rossmann-like Domain"/>
    <property type="match status" value="1"/>
</dbReference>
<evidence type="ECO:0000313" key="3">
    <source>
        <dbReference type="Proteomes" id="UP000031670"/>
    </source>
</evidence>
<dbReference type="Proteomes" id="UP000031670">
    <property type="component" value="Unassembled WGS sequence"/>
</dbReference>
<comment type="caution">
    <text evidence="2">The sequence shown here is derived from an EMBL/GenBank/DDBJ whole genome shotgun (WGS) entry which is preliminary data.</text>
</comment>
<organism evidence="2 3">
    <name type="scientific">Vibrio ishigakensis</name>
    <dbReference type="NCBI Taxonomy" id="1481914"/>
    <lineage>
        <taxon>Bacteria</taxon>
        <taxon>Pseudomonadati</taxon>
        <taxon>Pseudomonadota</taxon>
        <taxon>Gammaproteobacteria</taxon>
        <taxon>Vibrionales</taxon>
        <taxon>Vibrionaceae</taxon>
        <taxon>Vibrio</taxon>
    </lineage>
</organism>
<dbReference type="PANTHER" id="PTHR15020:SF50">
    <property type="entry name" value="UPF0659 PROTEIN YMR090W"/>
    <property type="match status" value="1"/>
</dbReference>
<feature type="domain" description="NAD(P)-binding" evidence="1">
    <location>
        <begin position="9"/>
        <end position="102"/>
    </location>
</feature>
<dbReference type="PANTHER" id="PTHR15020">
    <property type="entry name" value="FLAVIN REDUCTASE-RELATED"/>
    <property type="match status" value="1"/>
</dbReference>
<reference evidence="2 3" key="1">
    <citation type="submission" date="2015-01" db="EMBL/GenBank/DDBJ databases">
        <title>Vibrio sp. C5 JCM 19232 whole genome shotgun sequence.</title>
        <authorList>
            <person name="Sawabe T."/>
            <person name="Meirelles P."/>
            <person name="Feng G."/>
            <person name="Sayaka M."/>
            <person name="Hattori M."/>
            <person name="Ohkuma M."/>
        </authorList>
    </citation>
    <scope>NUCLEOTIDE SEQUENCE [LARGE SCALE GENOMIC DNA]</scope>
    <source>
        <strain evidence="2 3">JCM19232</strain>
    </source>
</reference>
<dbReference type="InterPro" id="IPR016040">
    <property type="entry name" value="NAD(P)-bd_dom"/>
</dbReference>
<evidence type="ECO:0000259" key="1">
    <source>
        <dbReference type="Pfam" id="PF13460"/>
    </source>
</evidence>
<proteinExistence type="predicted"/>
<dbReference type="Pfam" id="PF13460">
    <property type="entry name" value="NAD_binding_10"/>
    <property type="match status" value="1"/>
</dbReference>
<dbReference type="InterPro" id="IPR036291">
    <property type="entry name" value="NAD(P)-bd_dom_sf"/>
</dbReference>
<dbReference type="AlphaFoldDB" id="A0A0B8PQ82"/>